<dbReference type="GO" id="GO:0009252">
    <property type="term" value="P:peptidoglycan biosynthetic process"/>
    <property type="evidence" value="ECO:0007669"/>
    <property type="project" value="UniProtKB-UniPathway"/>
</dbReference>
<keyword evidence="5 7" id="KW-0573">Peptidoglycan synthesis</keyword>
<dbReference type="Pfam" id="PF03734">
    <property type="entry name" value="YkuD"/>
    <property type="match status" value="1"/>
</dbReference>
<dbReference type="EMBL" id="CP044222">
    <property type="protein sequence ID" value="QEW06728.1"/>
    <property type="molecule type" value="Genomic_DNA"/>
</dbReference>
<dbReference type="Pfam" id="PF01471">
    <property type="entry name" value="PG_binding_1"/>
    <property type="match status" value="1"/>
</dbReference>
<dbReference type="UniPathway" id="UPA00219"/>
<feature type="active site" description="Nucleophile" evidence="7">
    <location>
        <position position="434"/>
    </location>
</feature>
<dbReference type="InterPro" id="IPR052905">
    <property type="entry name" value="LD-transpeptidase_YkuD-like"/>
</dbReference>
<evidence type="ECO:0000259" key="8">
    <source>
        <dbReference type="PROSITE" id="PS52029"/>
    </source>
</evidence>
<evidence type="ECO:0000313" key="9">
    <source>
        <dbReference type="EMBL" id="QEW06728.1"/>
    </source>
</evidence>
<feature type="domain" description="L,D-TPase catalytic" evidence="8">
    <location>
        <begin position="287"/>
        <end position="456"/>
    </location>
</feature>
<name>A0A5J6LEB7_9GAMM</name>
<dbReference type="InterPro" id="IPR036366">
    <property type="entry name" value="PGBDSf"/>
</dbReference>
<comment type="similarity">
    <text evidence="2">Belongs to the YkuD family.</text>
</comment>
<protein>
    <submittedName>
        <fullName evidence="9">L,D-transpeptidase family protein</fullName>
    </submittedName>
</protein>
<organism evidence="9 10">
    <name type="scientific">Nitrincola iocasae</name>
    <dbReference type="NCBI Taxonomy" id="2614693"/>
    <lineage>
        <taxon>Bacteria</taxon>
        <taxon>Pseudomonadati</taxon>
        <taxon>Pseudomonadota</taxon>
        <taxon>Gammaproteobacteria</taxon>
        <taxon>Oceanospirillales</taxon>
        <taxon>Oceanospirillaceae</taxon>
        <taxon>Nitrincola</taxon>
    </lineage>
</organism>
<dbReference type="Pfam" id="PF20142">
    <property type="entry name" value="Scaffold"/>
    <property type="match status" value="1"/>
</dbReference>
<dbReference type="GO" id="GO:0071555">
    <property type="term" value="P:cell wall organization"/>
    <property type="evidence" value="ECO:0007669"/>
    <property type="project" value="UniProtKB-UniRule"/>
</dbReference>
<gene>
    <name evidence="9" type="ORF">F5I99_09545</name>
</gene>
<evidence type="ECO:0000256" key="6">
    <source>
        <dbReference type="ARBA" id="ARBA00023316"/>
    </source>
</evidence>
<dbReference type="SUPFAM" id="SSF141523">
    <property type="entry name" value="L,D-transpeptidase catalytic domain-like"/>
    <property type="match status" value="1"/>
</dbReference>
<dbReference type="Gene3D" id="1.10.101.10">
    <property type="entry name" value="PGBD-like superfamily/PGBD"/>
    <property type="match status" value="1"/>
</dbReference>
<dbReference type="AlphaFoldDB" id="A0A5J6LEB7"/>
<feature type="active site" description="Proton donor/acceptor" evidence="7">
    <location>
        <position position="415"/>
    </location>
</feature>
<evidence type="ECO:0000256" key="7">
    <source>
        <dbReference type="PROSITE-ProRule" id="PRU01373"/>
    </source>
</evidence>
<dbReference type="InterPro" id="IPR002477">
    <property type="entry name" value="Peptidoglycan-bd-like"/>
</dbReference>
<dbReference type="GO" id="GO:0008360">
    <property type="term" value="P:regulation of cell shape"/>
    <property type="evidence" value="ECO:0007669"/>
    <property type="project" value="UniProtKB-UniRule"/>
</dbReference>
<keyword evidence="6 7" id="KW-0961">Cell wall biogenesis/degradation</keyword>
<dbReference type="InterPro" id="IPR036365">
    <property type="entry name" value="PGBD-like_sf"/>
</dbReference>
<evidence type="ECO:0000256" key="4">
    <source>
        <dbReference type="ARBA" id="ARBA00022960"/>
    </source>
</evidence>
<evidence type="ECO:0000256" key="2">
    <source>
        <dbReference type="ARBA" id="ARBA00005992"/>
    </source>
</evidence>
<dbReference type="CDD" id="cd16913">
    <property type="entry name" value="YkuD_like"/>
    <property type="match status" value="1"/>
</dbReference>
<dbReference type="KEGG" id="nik:F5I99_09545"/>
<evidence type="ECO:0000256" key="5">
    <source>
        <dbReference type="ARBA" id="ARBA00022984"/>
    </source>
</evidence>
<dbReference type="GO" id="GO:0004180">
    <property type="term" value="F:carboxypeptidase activity"/>
    <property type="evidence" value="ECO:0007669"/>
    <property type="project" value="UniProtKB-ARBA"/>
</dbReference>
<evidence type="ECO:0000256" key="3">
    <source>
        <dbReference type="ARBA" id="ARBA00022679"/>
    </source>
</evidence>
<comment type="pathway">
    <text evidence="1 7">Cell wall biogenesis; peptidoglycan biosynthesis.</text>
</comment>
<dbReference type="GO" id="GO:0016740">
    <property type="term" value="F:transferase activity"/>
    <property type="evidence" value="ECO:0007669"/>
    <property type="project" value="UniProtKB-KW"/>
</dbReference>
<dbReference type="PROSITE" id="PS52029">
    <property type="entry name" value="LD_TPASE"/>
    <property type="match status" value="1"/>
</dbReference>
<reference evidence="9 10" key="1">
    <citation type="submission" date="2019-09" db="EMBL/GenBank/DDBJ databases">
        <title>Nitrincola iocasae sp. nov., a bacterium isolated from the sediment collected at a cold seep field in South China Sea.</title>
        <authorList>
            <person name="Zhang H."/>
            <person name="Wang H."/>
            <person name="Li C."/>
        </authorList>
    </citation>
    <scope>NUCLEOTIDE SEQUENCE [LARGE SCALE GENOMIC DNA]</scope>
    <source>
        <strain evidence="9 10">KXZD1103</strain>
    </source>
</reference>
<proteinExistence type="inferred from homology"/>
<evidence type="ECO:0000256" key="1">
    <source>
        <dbReference type="ARBA" id="ARBA00004752"/>
    </source>
</evidence>
<dbReference type="Gene3D" id="2.40.440.10">
    <property type="entry name" value="L,D-transpeptidase catalytic domain-like"/>
    <property type="match status" value="1"/>
</dbReference>
<evidence type="ECO:0000313" key="10">
    <source>
        <dbReference type="Proteomes" id="UP000325606"/>
    </source>
</evidence>
<keyword evidence="3" id="KW-0808">Transferase</keyword>
<sequence length="513" mass="58529">MAGKHLYKKTSVYLAIFFSLHVFLAVDALAATSLKRHTLLSEFQRLTAGIPLWQDPERLQQLYDNLQALENDGLRPVDYDIPLVAQQLLHHIDTEGVYPAIPDETVISAAYVNALMDLQLGRTHGSGIEDYLNYRQQTDDTSAFLINLAIEGLSDIDQAFEQARPDTPAYLNLRKAYQQLRSQVDEQPPLPPVYPDYPSLRPGMVDERVLLLREHLSLTLPELEPALYDTEVEEAVRAFQQAEGLQADGIAGPQTLRYLNRTPQQRLDQLRVNLERWRRLERAQQDTQVIVDIAGATLRFYEDGQLILDKRTQVGRPDRPTPLMLSEITHFTFNPTWTVPPTIFRKDKLPAIRNDPNYFESSQLSVIDHQGNQLDPESIDWNNPGQILLRQSAGPYNALGKVVIRFPNRESIYLHDTPNKHLFDRNQRYFSSGCVRVENATNLVAVLLQSTDTEAANQFDRLINSGQTRNINSNTPVAIILGYWTAEADIQGHVNYHTDIYRLDSELLQELNR</sequence>
<dbReference type="SUPFAM" id="SSF47090">
    <property type="entry name" value="PGBD-like"/>
    <property type="match status" value="1"/>
</dbReference>
<dbReference type="InterPro" id="IPR038063">
    <property type="entry name" value="Transpep_catalytic_dom"/>
</dbReference>
<accession>A0A5J6LEB7</accession>
<dbReference type="InterPro" id="IPR045380">
    <property type="entry name" value="LD_TPept_scaffold_dom"/>
</dbReference>
<dbReference type="Proteomes" id="UP000325606">
    <property type="component" value="Chromosome"/>
</dbReference>
<dbReference type="PANTHER" id="PTHR41533:SF2">
    <property type="entry name" value="BLR7131 PROTEIN"/>
    <property type="match status" value="1"/>
</dbReference>
<keyword evidence="10" id="KW-1185">Reference proteome</keyword>
<dbReference type="PANTHER" id="PTHR41533">
    <property type="entry name" value="L,D-TRANSPEPTIDASE HI_1667-RELATED"/>
    <property type="match status" value="1"/>
</dbReference>
<dbReference type="RefSeq" id="WP_151055451.1">
    <property type="nucleotide sequence ID" value="NZ_CP044222.1"/>
</dbReference>
<dbReference type="InterPro" id="IPR005490">
    <property type="entry name" value="LD_TPept_cat_dom"/>
</dbReference>
<keyword evidence="4 7" id="KW-0133">Cell shape</keyword>